<reference evidence="2" key="4">
    <citation type="submission" date="2025-05" db="UniProtKB">
        <authorList>
            <consortium name="EnsemblFungi"/>
        </authorList>
    </citation>
    <scope>IDENTIFICATION</scope>
    <source>
        <strain evidence="2">isolate 1-1 / race 1 (BBBD)</strain>
    </source>
</reference>
<evidence type="ECO:0000313" key="1">
    <source>
        <dbReference type="EMBL" id="OAV93452.1"/>
    </source>
</evidence>
<gene>
    <name evidence="1" type="ORF">PTTG_27351</name>
</gene>
<accession>A0A180GM71</accession>
<dbReference type="AlphaFoldDB" id="A0A180GM71"/>
<proteinExistence type="predicted"/>
<reference evidence="1" key="2">
    <citation type="submission" date="2016-05" db="EMBL/GenBank/DDBJ databases">
        <title>Comparative analysis highlights variable genome content of wheat rusts and divergence of the mating loci.</title>
        <authorList>
            <person name="Cuomo C.A."/>
            <person name="Bakkeren G."/>
            <person name="Szabo L."/>
            <person name="Khalil H."/>
            <person name="Joly D."/>
            <person name="Goldberg J."/>
            <person name="Young S."/>
            <person name="Zeng Q."/>
            <person name="Fellers J."/>
        </authorList>
    </citation>
    <scope>NUCLEOTIDE SEQUENCE [LARGE SCALE GENOMIC DNA]</scope>
    <source>
        <strain evidence="1">1-1 BBBD Race 1</strain>
    </source>
</reference>
<keyword evidence="3" id="KW-1185">Reference proteome</keyword>
<reference evidence="2 3" key="3">
    <citation type="journal article" date="2017" name="G3 (Bethesda)">
        <title>Comparative analysis highlights variable genome content of wheat rusts and divergence of the mating loci.</title>
        <authorList>
            <person name="Cuomo C.A."/>
            <person name="Bakkeren G."/>
            <person name="Khalil H.B."/>
            <person name="Panwar V."/>
            <person name="Joly D."/>
            <person name="Linning R."/>
            <person name="Sakthikumar S."/>
            <person name="Song X."/>
            <person name="Adiconis X."/>
            <person name="Fan L."/>
            <person name="Goldberg J.M."/>
            <person name="Levin J.Z."/>
            <person name="Young S."/>
            <person name="Zeng Q."/>
            <person name="Anikster Y."/>
            <person name="Bruce M."/>
            <person name="Wang M."/>
            <person name="Yin C."/>
            <person name="McCallum B."/>
            <person name="Szabo L.J."/>
            <person name="Hulbert S."/>
            <person name="Chen X."/>
            <person name="Fellers J.P."/>
        </authorList>
    </citation>
    <scope>NUCLEOTIDE SEQUENCE</scope>
    <source>
        <strain evidence="3">Isolate 1-1 / race 1 (BBBD)</strain>
        <strain evidence="2">isolate 1-1 / race 1 (BBBD)</strain>
    </source>
</reference>
<dbReference type="EnsemblFungi" id="PTTG_27351-t43_1">
    <property type="protein sequence ID" value="PTTG_27351-t43_1-p1"/>
    <property type="gene ID" value="PTTG_27351"/>
</dbReference>
<reference evidence="1" key="1">
    <citation type="submission" date="2009-11" db="EMBL/GenBank/DDBJ databases">
        <authorList>
            <consortium name="The Broad Institute Genome Sequencing Platform"/>
            <person name="Ward D."/>
            <person name="Feldgarden M."/>
            <person name="Earl A."/>
            <person name="Young S.K."/>
            <person name="Zeng Q."/>
            <person name="Koehrsen M."/>
            <person name="Alvarado L."/>
            <person name="Berlin A."/>
            <person name="Bochicchio J."/>
            <person name="Borenstein D."/>
            <person name="Chapman S.B."/>
            <person name="Chen Z."/>
            <person name="Engels R."/>
            <person name="Freedman E."/>
            <person name="Gellesch M."/>
            <person name="Goldberg J."/>
            <person name="Griggs A."/>
            <person name="Gujja S."/>
            <person name="Heilman E."/>
            <person name="Heiman D."/>
            <person name="Hepburn T."/>
            <person name="Howarth C."/>
            <person name="Jen D."/>
            <person name="Larson L."/>
            <person name="Lewis B."/>
            <person name="Mehta T."/>
            <person name="Park D."/>
            <person name="Pearson M."/>
            <person name="Roberts A."/>
            <person name="Saif S."/>
            <person name="Shea T."/>
            <person name="Shenoy N."/>
            <person name="Sisk P."/>
            <person name="Stolte C."/>
            <person name="Sykes S."/>
            <person name="Thomson T."/>
            <person name="Walk T."/>
            <person name="White J."/>
            <person name="Yandava C."/>
            <person name="Izard J."/>
            <person name="Baranova O.V."/>
            <person name="Blanton J.M."/>
            <person name="Tanner A.C."/>
            <person name="Dewhirst F.E."/>
            <person name="Haas B."/>
            <person name="Nusbaum C."/>
            <person name="Birren B."/>
        </authorList>
    </citation>
    <scope>NUCLEOTIDE SEQUENCE [LARGE SCALE GENOMIC DNA]</scope>
    <source>
        <strain evidence="1">1-1 BBBD Race 1</strain>
    </source>
</reference>
<organism evidence="1">
    <name type="scientific">Puccinia triticina (isolate 1-1 / race 1 (BBBD))</name>
    <name type="common">Brown leaf rust fungus</name>
    <dbReference type="NCBI Taxonomy" id="630390"/>
    <lineage>
        <taxon>Eukaryota</taxon>
        <taxon>Fungi</taxon>
        <taxon>Dikarya</taxon>
        <taxon>Basidiomycota</taxon>
        <taxon>Pucciniomycotina</taxon>
        <taxon>Pucciniomycetes</taxon>
        <taxon>Pucciniales</taxon>
        <taxon>Pucciniaceae</taxon>
        <taxon>Puccinia</taxon>
    </lineage>
</organism>
<dbReference type="Proteomes" id="UP000005240">
    <property type="component" value="Unassembled WGS sequence"/>
</dbReference>
<evidence type="ECO:0000313" key="3">
    <source>
        <dbReference type="Proteomes" id="UP000005240"/>
    </source>
</evidence>
<dbReference type="VEuPathDB" id="FungiDB:PTTG_27351"/>
<dbReference type="EMBL" id="ADAS02000051">
    <property type="protein sequence ID" value="OAV93452.1"/>
    <property type="molecule type" value="Genomic_DNA"/>
</dbReference>
<name>A0A180GM71_PUCT1</name>
<sequence length="50" mass="5481">MSSDIAAQSLKPQQQSLPSHRATVAVAATVYCFPILSKEYNFPGQTRQVD</sequence>
<evidence type="ECO:0000313" key="2">
    <source>
        <dbReference type="EnsemblFungi" id="PTTG_27351-t43_1-p1"/>
    </source>
</evidence>
<protein>
    <submittedName>
        <fullName evidence="1 2">Uncharacterized protein</fullName>
    </submittedName>
</protein>